<feature type="region of interest" description="Disordered" evidence="3">
    <location>
        <begin position="105"/>
        <end position="149"/>
    </location>
</feature>
<sequence>MVFANLSSHEKDAFFGLLDEYFQARPEIFAGASSEGGGGGLSQGAAASAVHRALASNPEATSRLVSAGLTHAGGGARPNSYMAAASNPEVSSSIGRVAAASLAFSSNNAKSPPPPAPPRRESGNDASSADGEHNKLVSARKFGNVDTSSTKNMFGSMIRKTPAAPAAAPPVPSAFSARKGGFAPPPVRRGASDSSEARSPSPAVPPPSRYQAPVAQQEEEEEEVQGEWAEVLYDYSSEDPADIQIKANQRILVTEKSSEDWWTGTADGKQGLFPASYVRLL</sequence>
<dbReference type="InterPro" id="IPR001452">
    <property type="entry name" value="SH3_domain"/>
</dbReference>
<dbReference type="RefSeq" id="XP_007315206.1">
    <property type="nucleotide sequence ID" value="XM_007315144.1"/>
</dbReference>
<accession>F8NP30</accession>
<feature type="domain" description="SH3" evidence="4">
    <location>
        <begin position="224"/>
        <end position="281"/>
    </location>
</feature>
<keyword evidence="1 2" id="KW-0728">SH3 domain</keyword>
<evidence type="ECO:0000256" key="3">
    <source>
        <dbReference type="SAM" id="MobiDB-lite"/>
    </source>
</evidence>
<dbReference type="PRINTS" id="PR00452">
    <property type="entry name" value="SH3DOMAIN"/>
</dbReference>
<dbReference type="Proteomes" id="UP000008064">
    <property type="component" value="Unassembled WGS sequence"/>
</dbReference>
<dbReference type="PANTHER" id="PTHR45929">
    <property type="entry name" value="JAK PATHWAY SIGNAL TRANSDUCTION ADAPTOR MOLECULE"/>
    <property type="match status" value="1"/>
</dbReference>
<dbReference type="CDD" id="cd00174">
    <property type="entry name" value="SH3"/>
    <property type="match status" value="1"/>
</dbReference>
<dbReference type="AlphaFoldDB" id="F8NP30"/>
<feature type="region of interest" description="Disordered" evidence="3">
    <location>
        <begin position="161"/>
        <end position="225"/>
    </location>
</feature>
<evidence type="ECO:0000259" key="4">
    <source>
        <dbReference type="PROSITE" id="PS50002"/>
    </source>
</evidence>
<dbReference type="KEGG" id="sla:SERLADRAFT_459958"/>
<dbReference type="HOGENOM" id="CLU_067162_0_0_1"/>
<dbReference type="SUPFAM" id="SSF50044">
    <property type="entry name" value="SH3-domain"/>
    <property type="match status" value="1"/>
</dbReference>
<dbReference type="EMBL" id="GL945431">
    <property type="protein sequence ID" value="EGO27115.1"/>
    <property type="molecule type" value="Genomic_DNA"/>
</dbReference>
<name>F8NP30_SERL9</name>
<dbReference type="GeneID" id="18818010"/>
<dbReference type="OrthoDB" id="10255128at2759"/>
<evidence type="ECO:0000256" key="2">
    <source>
        <dbReference type="PROSITE-ProRule" id="PRU00192"/>
    </source>
</evidence>
<reference evidence="5" key="1">
    <citation type="submission" date="2011-04" db="EMBL/GenBank/DDBJ databases">
        <title>Evolution of plant cell wall degrading machinery underlies the functional diversity of forest fungi.</title>
        <authorList>
            <consortium name="US DOE Joint Genome Institute (JGI-PGF)"/>
            <person name="Eastwood D.C."/>
            <person name="Floudas D."/>
            <person name="Binder M."/>
            <person name="Majcherczyk A."/>
            <person name="Schneider P."/>
            <person name="Aerts A."/>
            <person name="Asiegbu F.O."/>
            <person name="Baker S.E."/>
            <person name="Barry K."/>
            <person name="Bendiksby M."/>
            <person name="Blumentritt M."/>
            <person name="Coutinho P.M."/>
            <person name="Cullen D."/>
            <person name="Cullen D."/>
            <person name="Gathman A."/>
            <person name="Goodell B."/>
            <person name="Henrissat B."/>
            <person name="Ihrmark K."/>
            <person name="Kauserud H."/>
            <person name="Kohler A."/>
            <person name="LaButti K."/>
            <person name="Lapidus A."/>
            <person name="Lavin J.L."/>
            <person name="Lee Y.-H."/>
            <person name="Lindquist E."/>
            <person name="Lilly W."/>
            <person name="Lucas S."/>
            <person name="Morin E."/>
            <person name="Murat C."/>
            <person name="Oguiza J.A."/>
            <person name="Park J."/>
            <person name="Pisabarro A.G."/>
            <person name="Riley R."/>
            <person name="Rosling A."/>
            <person name="Salamov A."/>
            <person name="Schmidt O."/>
            <person name="Schmutz J."/>
            <person name="Skrede I."/>
            <person name="Stenlid J."/>
            <person name="Wiebenga A."/>
            <person name="Xie X."/>
            <person name="Kues U."/>
            <person name="Hibbett D.S."/>
            <person name="Hoffmeister D."/>
            <person name="Hogberg N."/>
            <person name="Martin F."/>
            <person name="Grigoriev I.V."/>
            <person name="Watkinson S.C."/>
        </authorList>
    </citation>
    <scope>NUCLEOTIDE SEQUENCE</scope>
    <source>
        <strain evidence="5">S7.9</strain>
    </source>
</reference>
<dbReference type="Gene3D" id="2.30.30.40">
    <property type="entry name" value="SH3 Domains"/>
    <property type="match status" value="1"/>
</dbReference>
<dbReference type="InterPro" id="IPR050670">
    <property type="entry name" value="STAM"/>
</dbReference>
<dbReference type="PROSITE" id="PS50002">
    <property type="entry name" value="SH3"/>
    <property type="match status" value="1"/>
</dbReference>
<organism>
    <name type="scientific">Serpula lacrymans var. lacrymans (strain S7.9)</name>
    <name type="common">Dry rot fungus</name>
    <dbReference type="NCBI Taxonomy" id="578457"/>
    <lineage>
        <taxon>Eukaryota</taxon>
        <taxon>Fungi</taxon>
        <taxon>Dikarya</taxon>
        <taxon>Basidiomycota</taxon>
        <taxon>Agaricomycotina</taxon>
        <taxon>Agaricomycetes</taxon>
        <taxon>Agaricomycetidae</taxon>
        <taxon>Boletales</taxon>
        <taxon>Coniophorineae</taxon>
        <taxon>Serpulaceae</taxon>
        <taxon>Serpula</taxon>
    </lineage>
</organism>
<dbReference type="PRINTS" id="PR00499">
    <property type="entry name" value="P67PHOX"/>
</dbReference>
<proteinExistence type="predicted"/>
<dbReference type="Pfam" id="PF00018">
    <property type="entry name" value="SH3_1"/>
    <property type="match status" value="1"/>
</dbReference>
<dbReference type="PANTHER" id="PTHR45929:SF7">
    <property type="entry name" value="LAS SEVENTEEN-BINDING PROTEIN 1"/>
    <property type="match status" value="1"/>
</dbReference>
<gene>
    <name evidence="5" type="ORF">SERLADRAFT_459958</name>
</gene>
<evidence type="ECO:0000313" key="5">
    <source>
        <dbReference type="EMBL" id="EGO27115.1"/>
    </source>
</evidence>
<dbReference type="InterPro" id="IPR036028">
    <property type="entry name" value="SH3-like_dom_sf"/>
</dbReference>
<evidence type="ECO:0000256" key="1">
    <source>
        <dbReference type="ARBA" id="ARBA00022443"/>
    </source>
</evidence>
<dbReference type="SMART" id="SM00326">
    <property type="entry name" value="SH3"/>
    <property type="match status" value="1"/>
</dbReference>
<protein>
    <recommendedName>
        <fullName evidence="4">SH3 domain-containing protein</fullName>
    </recommendedName>
</protein>